<keyword evidence="1" id="KW-0812">Transmembrane</keyword>
<evidence type="ECO:0000256" key="1">
    <source>
        <dbReference type="SAM" id="Phobius"/>
    </source>
</evidence>
<comment type="caution">
    <text evidence="2">The sequence shown here is derived from an EMBL/GenBank/DDBJ whole genome shotgun (WGS) entry which is preliminary data.</text>
</comment>
<keyword evidence="1" id="KW-1133">Transmembrane helix</keyword>
<reference evidence="2" key="1">
    <citation type="submission" date="2020-08" db="EMBL/GenBank/DDBJ databases">
        <title>Genome public.</title>
        <authorList>
            <person name="Liu C."/>
            <person name="Sun Q."/>
        </authorList>
    </citation>
    <scope>NUCLEOTIDE SEQUENCE</scope>
    <source>
        <strain evidence="2">BX5</strain>
    </source>
</reference>
<evidence type="ECO:0000313" key="2">
    <source>
        <dbReference type="EMBL" id="MBC5717281.1"/>
    </source>
</evidence>
<keyword evidence="3" id="KW-1185">Reference proteome</keyword>
<feature type="transmembrane region" description="Helical" evidence="1">
    <location>
        <begin position="158"/>
        <end position="177"/>
    </location>
</feature>
<proteinExistence type="predicted"/>
<protein>
    <submittedName>
        <fullName evidence="2">Uncharacterized protein</fullName>
    </submittedName>
</protein>
<gene>
    <name evidence="2" type="ORF">H8S55_08120</name>
</gene>
<evidence type="ECO:0000313" key="3">
    <source>
        <dbReference type="Proteomes" id="UP000602260"/>
    </source>
</evidence>
<organism evidence="2 3">
    <name type="scientific">Flintibacter faecis</name>
    <dbReference type="NCBI Taxonomy" id="2763047"/>
    <lineage>
        <taxon>Bacteria</taxon>
        <taxon>Bacillati</taxon>
        <taxon>Bacillota</taxon>
        <taxon>Clostridia</taxon>
        <taxon>Eubacteriales</taxon>
        <taxon>Flintibacter</taxon>
    </lineage>
</organism>
<dbReference type="RefSeq" id="WP_186878567.1">
    <property type="nucleotide sequence ID" value="NZ_JACOPN010000005.1"/>
</dbReference>
<dbReference type="Proteomes" id="UP000602260">
    <property type="component" value="Unassembled WGS sequence"/>
</dbReference>
<dbReference type="EMBL" id="JACOPN010000005">
    <property type="protein sequence ID" value="MBC5717281.1"/>
    <property type="molecule type" value="Genomic_DNA"/>
</dbReference>
<dbReference type="AlphaFoldDB" id="A0A8J6J4Z8"/>
<accession>A0A8J6J4Z8</accession>
<keyword evidence="1" id="KW-0472">Membrane</keyword>
<sequence>MACYTTEQTLYFYETRRGLEPAETEQNAHLALTLSTQEEYDGETGQVAQTEVRVDYVWNPGRPRHRGDDEITVTWDSGRDTYAGSFVSEHRADGAQYDQTGRPGEAYQGRVAWSAPLDKAGLFAKELEGTARFVLLPKTPRVHSQTGQSIFVHYQHSVSSTPLLLGAAVVLGIAVWWGRRYLKKGRA</sequence>
<name>A0A8J6J4Z8_9FIRM</name>